<organism evidence="2 3">
    <name type="scientific">Paenibacillus amylolyticus</name>
    <dbReference type="NCBI Taxonomy" id="1451"/>
    <lineage>
        <taxon>Bacteria</taxon>
        <taxon>Bacillati</taxon>
        <taxon>Bacillota</taxon>
        <taxon>Bacilli</taxon>
        <taxon>Bacillales</taxon>
        <taxon>Paenibacillaceae</taxon>
        <taxon>Paenibacillus</taxon>
    </lineage>
</organism>
<feature type="transmembrane region" description="Helical" evidence="1">
    <location>
        <begin position="53"/>
        <end position="72"/>
    </location>
</feature>
<keyword evidence="1" id="KW-0472">Membrane</keyword>
<dbReference type="GeneID" id="93479538"/>
<proteinExistence type="predicted"/>
<evidence type="ECO:0000313" key="3">
    <source>
        <dbReference type="Proteomes" id="UP001364764"/>
    </source>
</evidence>
<dbReference type="RefSeq" id="WP_221819765.1">
    <property type="nucleotide sequence ID" value="NZ_CP145892.1"/>
</dbReference>
<keyword evidence="1" id="KW-0812">Transmembrane</keyword>
<name>A0ABD8AS58_PAEAM</name>
<keyword evidence="1" id="KW-1133">Transmembrane helix</keyword>
<protein>
    <submittedName>
        <fullName evidence="2">Uncharacterized protein</fullName>
    </submittedName>
</protein>
<dbReference type="EMBL" id="CP145892">
    <property type="protein sequence ID" value="WWP20351.1"/>
    <property type="molecule type" value="Genomic_DNA"/>
</dbReference>
<dbReference type="Proteomes" id="UP001364764">
    <property type="component" value="Chromosome"/>
</dbReference>
<accession>A0ABD8AS58</accession>
<sequence>MNKRAAGITLLVISAILFISRNSTHFIVAAIMGRKDNVLGEGMFEYALSVTRSFSFVPEIIALCLGIIYLVWAEMDKKKEVH</sequence>
<evidence type="ECO:0000313" key="2">
    <source>
        <dbReference type="EMBL" id="WWP20351.1"/>
    </source>
</evidence>
<gene>
    <name evidence="2" type="ORF">V6668_28695</name>
</gene>
<dbReference type="AlphaFoldDB" id="A0ABD8AS58"/>
<evidence type="ECO:0000256" key="1">
    <source>
        <dbReference type="SAM" id="Phobius"/>
    </source>
</evidence>
<reference evidence="2 3" key="1">
    <citation type="submission" date="2024-02" db="EMBL/GenBank/DDBJ databases">
        <title>Complete sequences of two Paenibacillus sp. strains and one Lysinibacillus strain isolated from the environment on STAA medium highlight biotechnological potential.</title>
        <authorList>
            <person name="Attere S.A."/>
            <person name="Piche L.C."/>
            <person name="Intertaglia L."/>
            <person name="Lami R."/>
            <person name="Charette S.J."/>
            <person name="Vincent A.T."/>
        </authorList>
    </citation>
    <scope>NUCLEOTIDE SEQUENCE [LARGE SCALE GENOMIC DNA]</scope>
    <source>
        <strain evidence="2 3">Y5S-7</strain>
    </source>
</reference>